<dbReference type="SUPFAM" id="SSF52218">
    <property type="entry name" value="Flavoproteins"/>
    <property type="match status" value="1"/>
</dbReference>
<dbReference type="Proteomes" id="UP000823914">
    <property type="component" value="Unassembled WGS sequence"/>
</dbReference>
<reference evidence="3" key="1">
    <citation type="journal article" date="2021" name="PeerJ">
        <title>Extensive microbial diversity within the chicken gut microbiome revealed by metagenomics and culture.</title>
        <authorList>
            <person name="Gilroy R."/>
            <person name="Ravi A."/>
            <person name="Getino M."/>
            <person name="Pursley I."/>
            <person name="Horton D.L."/>
            <person name="Alikhan N.F."/>
            <person name="Baker D."/>
            <person name="Gharbi K."/>
            <person name="Hall N."/>
            <person name="Watson M."/>
            <person name="Adriaenssens E.M."/>
            <person name="Foster-Nyarko E."/>
            <person name="Jarju S."/>
            <person name="Secka A."/>
            <person name="Antonio M."/>
            <person name="Oren A."/>
            <person name="Chaudhuri R.R."/>
            <person name="La Ragione R."/>
            <person name="Hildebrand F."/>
            <person name="Pallen M.J."/>
        </authorList>
    </citation>
    <scope>NUCLEOTIDE SEQUENCE</scope>
    <source>
        <strain evidence="3">Gambia15-2214</strain>
    </source>
</reference>
<evidence type="ECO:0000256" key="2">
    <source>
        <dbReference type="ARBA" id="ARBA00022643"/>
    </source>
</evidence>
<gene>
    <name evidence="3" type="ORF">IAA16_02740</name>
</gene>
<evidence type="ECO:0000313" key="3">
    <source>
        <dbReference type="EMBL" id="MBU3849464.1"/>
    </source>
</evidence>
<keyword evidence="1" id="KW-0285">Flavoprotein</keyword>
<accession>A0A9E2L150</accession>
<dbReference type="EMBL" id="JAHLFV010000062">
    <property type="protein sequence ID" value="MBU3849464.1"/>
    <property type="molecule type" value="Genomic_DNA"/>
</dbReference>
<dbReference type="AlphaFoldDB" id="A0A9E2L150"/>
<dbReference type="PANTHER" id="PTHR43278">
    <property type="entry name" value="NAD(P)H-DEPENDENT FMN-CONTAINING OXIDOREDUCTASE YWQN-RELATED"/>
    <property type="match status" value="1"/>
</dbReference>
<evidence type="ECO:0000256" key="1">
    <source>
        <dbReference type="ARBA" id="ARBA00022630"/>
    </source>
</evidence>
<sequence length="169" mass="19371">MNLILTDKPLSEALQTGKHQYVDVTKEKITPCMGCFGCWTKTPGKCVIRDSAVKIYPLIAQAENVLYISRIVYGSYDVPLKTMFERAIPVQQAFIRIHNNETHHVQRSVTPKKAVIIAYGAKDDAEKDVFRKLVSRNANNMIFTEFEVIFCNEEEVDSVAKLEMEKRWN</sequence>
<evidence type="ECO:0000313" key="4">
    <source>
        <dbReference type="Proteomes" id="UP000823914"/>
    </source>
</evidence>
<proteinExistence type="predicted"/>
<keyword evidence="2" id="KW-0288">FMN</keyword>
<reference evidence="3" key="2">
    <citation type="submission" date="2021-04" db="EMBL/GenBank/DDBJ databases">
        <authorList>
            <person name="Gilroy R."/>
        </authorList>
    </citation>
    <scope>NUCLEOTIDE SEQUENCE</scope>
    <source>
        <strain evidence="3">Gambia15-2214</strain>
    </source>
</reference>
<comment type="caution">
    <text evidence="3">The sequence shown here is derived from an EMBL/GenBank/DDBJ whole genome shotgun (WGS) entry which is preliminary data.</text>
</comment>
<name>A0A9E2L150_9SPIR</name>
<organism evidence="3 4">
    <name type="scientific">Candidatus Treponema excrementipullorum</name>
    <dbReference type="NCBI Taxonomy" id="2838768"/>
    <lineage>
        <taxon>Bacteria</taxon>
        <taxon>Pseudomonadati</taxon>
        <taxon>Spirochaetota</taxon>
        <taxon>Spirochaetia</taxon>
        <taxon>Spirochaetales</taxon>
        <taxon>Treponemataceae</taxon>
        <taxon>Treponema</taxon>
    </lineage>
</organism>
<protein>
    <recommendedName>
        <fullName evidence="5">Flavodoxin family protein</fullName>
    </recommendedName>
</protein>
<dbReference type="PANTHER" id="PTHR43278:SF2">
    <property type="entry name" value="IRON-SULFUR FLAVOPROTEIN"/>
    <property type="match status" value="1"/>
</dbReference>
<dbReference type="InterPro" id="IPR051796">
    <property type="entry name" value="ISF_SsuE-like"/>
</dbReference>
<evidence type="ECO:0008006" key="5">
    <source>
        <dbReference type="Google" id="ProtNLM"/>
    </source>
</evidence>
<dbReference type="Gene3D" id="3.40.50.360">
    <property type="match status" value="1"/>
</dbReference>
<dbReference type="InterPro" id="IPR029039">
    <property type="entry name" value="Flavoprotein-like_sf"/>
</dbReference>